<gene>
    <name evidence="9" type="ORF">SAMN02745158_02039</name>
</gene>
<dbReference type="AlphaFoldDB" id="A0A1M4XN18"/>
<dbReference type="OrthoDB" id="9773221at2"/>
<evidence type="ECO:0000313" key="9">
    <source>
        <dbReference type="EMBL" id="SHE94811.1"/>
    </source>
</evidence>
<dbReference type="RefSeq" id="WP_072851305.1">
    <property type="nucleotide sequence ID" value="NZ_FQVI01000009.1"/>
</dbReference>
<feature type="domain" description="ABC transmembrane type-1" evidence="8">
    <location>
        <begin position="95"/>
        <end position="304"/>
    </location>
</feature>
<organism evidence="9 10">
    <name type="scientific">Lactonifactor longoviformis DSM 17459</name>
    <dbReference type="NCBI Taxonomy" id="1122155"/>
    <lineage>
        <taxon>Bacteria</taxon>
        <taxon>Bacillati</taxon>
        <taxon>Bacillota</taxon>
        <taxon>Clostridia</taxon>
        <taxon>Eubacteriales</taxon>
        <taxon>Clostridiaceae</taxon>
        <taxon>Lactonifactor</taxon>
    </lineage>
</organism>
<evidence type="ECO:0000256" key="7">
    <source>
        <dbReference type="RuleBase" id="RU363032"/>
    </source>
</evidence>
<dbReference type="Proteomes" id="UP000184245">
    <property type="component" value="Unassembled WGS sequence"/>
</dbReference>
<dbReference type="GO" id="GO:0005886">
    <property type="term" value="C:plasma membrane"/>
    <property type="evidence" value="ECO:0007669"/>
    <property type="project" value="UniProtKB-SubCell"/>
</dbReference>
<evidence type="ECO:0000313" key="10">
    <source>
        <dbReference type="Proteomes" id="UP000184245"/>
    </source>
</evidence>
<sequence length="313" mass="34256">MLRYILKRLVSIIPVLLGISVVVFFAVRLIPGDYATVTLGTQYTEEAAAALRQRYGLDQSIITQYFIWLKGILTGDFGFSYISNQPVALLLFSRVPVTLELTLFSLLMAVLVGIPMGYWAACKRNRMPDSAVTVLGLLGISIPGFWLGTMLVLLFSLTLKWFPSGGFVPLSEGILANLRCMFLPALALGVAVSAVVMRSSRSAMIEVVDQEYMKMGKAKGLSQTRLILKHGVKNTMIQVLTILGLQTGSLLGGSVVIEQIFSLPGVGSLALQAINNRDYLVLQGTVLFIAVMFVLINLIVDLLYCVVNPQIRY</sequence>
<dbReference type="EMBL" id="FQVI01000009">
    <property type="protein sequence ID" value="SHE94811.1"/>
    <property type="molecule type" value="Genomic_DNA"/>
</dbReference>
<feature type="transmembrane region" description="Helical" evidence="7">
    <location>
        <begin position="174"/>
        <end position="196"/>
    </location>
</feature>
<name>A0A1M4XN18_9CLOT</name>
<dbReference type="GO" id="GO:0055085">
    <property type="term" value="P:transmembrane transport"/>
    <property type="evidence" value="ECO:0007669"/>
    <property type="project" value="InterPro"/>
</dbReference>
<reference evidence="9 10" key="1">
    <citation type="submission" date="2016-11" db="EMBL/GenBank/DDBJ databases">
        <authorList>
            <person name="Jaros S."/>
            <person name="Januszkiewicz K."/>
            <person name="Wedrychowicz H."/>
        </authorList>
    </citation>
    <scope>NUCLEOTIDE SEQUENCE [LARGE SCALE GENOMIC DNA]</scope>
    <source>
        <strain evidence="9 10">DSM 17459</strain>
    </source>
</reference>
<dbReference type="SUPFAM" id="SSF161098">
    <property type="entry name" value="MetI-like"/>
    <property type="match status" value="1"/>
</dbReference>
<feature type="transmembrane region" description="Helical" evidence="7">
    <location>
        <begin position="281"/>
        <end position="307"/>
    </location>
</feature>
<feature type="transmembrane region" description="Helical" evidence="7">
    <location>
        <begin position="12"/>
        <end position="30"/>
    </location>
</feature>
<evidence type="ECO:0000256" key="5">
    <source>
        <dbReference type="ARBA" id="ARBA00022989"/>
    </source>
</evidence>
<evidence type="ECO:0000256" key="2">
    <source>
        <dbReference type="ARBA" id="ARBA00022448"/>
    </source>
</evidence>
<proteinExistence type="inferred from homology"/>
<dbReference type="InterPro" id="IPR035906">
    <property type="entry name" value="MetI-like_sf"/>
</dbReference>
<feature type="transmembrane region" description="Helical" evidence="7">
    <location>
        <begin position="101"/>
        <end position="120"/>
    </location>
</feature>
<dbReference type="CDD" id="cd06261">
    <property type="entry name" value="TM_PBP2"/>
    <property type="match status" value="1"/>
</dbReference>
<dbReference type="InterPro" id="IPR045621">
    <property type="entry name" value="BPD_transp_1_N"/>
</dbReference>
<dbReference type="Pfam" id="PF19300">
    <property type="entry name" value="BPD_transp_1_N"/>
    <property type="match status" value="1"/>
</dbReference>
<keyword evidence="5 7" id="KW-1133">Transmembrane helix</keyword>
<dbReference type="Pfam" id="PF00528">
    <property type="entry name" value="BPD_transp_1"/>
    <property type="match status" value="1"/>
</dbReference>
<evidence type="ECO:0000256" key="6">
    <source>
        <dbReference type="ARBA" id="ARBA00023136"/>
    </source>
</evidence>
<comment type="subcellular location">
    <subcellularLocation>
        <location evidence="1 7">Cell membrane</location>
        <topology evidence="1 7">Multi-pass membrane protein</topology>
    </subcellularLocation>
</comment>
<dbReference type="PANTHER" id="PTHR43163">
    <property type="entry name" value="DIPEPTIDE TRANSPORT SYSTEM PERMEASE PROTEIN DPPB-RELATED"/>
    <property type="match status" value="1"/>
</dbReference>
<dbReference type="PANTHER" id="PTHR43163:SF6">
    <property type="entry name" value="DIPEPTIDE TRANSPORT SYSTEM PERMEASE PROTEIN DPPB-RELATED"/>
    <property type="match status" value="1"/>
</dbReference>
<feature type="transmembrane region" description="Helical" evidence="7">
    <location>
        <begin position="239"/>
        <end position="261"/>
    </location>
</feature>
<feature type="transmembrane region" description="Helical" evidence="7">
    <location>
        <begin position="132"/>
        <end position="154"/>
    </location>
</feature>
<evidence type="ECO:0000259" key="8">
    <source>
        <dbReference type="PROSITE" id="PS50928"/>
    </source>
</evidence>
<evidence type="ECO:0000256" key="1">
    <source>
        <dbReference type="ARBA" id="ARBA00004651"/>
    </source>
</evidence>
<accession>A0A1M4XN18</accession>
<dbReference type="PROSITE" id="PS50928">
    <property type="entry name" value="ABC_TM1"/>
    <property type="match status" value="1"/>
</dbReference>
<evidence type="ECO:0000256" key="3">
    <source>
        <dbReference type="ARBA" id="ARBA00022475"/>
    </source>
</evidence>
<dbReference type="Gene3D" id="1.10.3720.10">
    <property type="entry name" value="MetI-like"/>
    <property type="match status" value="1"/>
</dbReference>
<dbReference type="STRING" id="1122155.SAMN02745158_02039"/>
<keyword evidence="6 7" id="KW-0472">Membrane</keyword>
<keyword evidence="3" id="KW-1003">Cell membrane</keyword>
<keyword evidence="2 7" id="KW-0813">Transport</keyword>
<dbReference type="InterPro" id="IPR000515">
    <property type="entry name" value="MetI-like"/>
</dbReference>
<evidence type="ECO:0000256" key="4">
    <source>
        <dbReference type="ARBA" id="ARBA00022692"/>
    </source>
</evidence>
<comment type="similarity">
    <text evidence="7">Belongs to the binding-protein-dependent transport system permease family.</text>
</comment>
<protein>
    <submittedName>
        <fullName evidence="9">Peptide/nickel transport system permease protein</fullName>
    </submittedName>
</protein>
<keyword evidence="4 7" id="KW-0812">Transmembrane</keyword>
<keyword evidence="10" id="KW-1185">Reference proteome</keyword>